<dbReference type="Proteomes" id="UP000753961">
    <property type="component" value="Unassembled WGS sequence"/>
</dbReference>
<evidence type="ECO:0000313" key="1">
    <source>
        <dbReference type="EMBL" id="MBY5959627.1"/>
    </source>
</evidence>
<dbReference type="EMBL" id="JAHVHU010000016">
    <property type="protein sequence ID" value="MBY5959627.1"/>
    <property type="molecule type" value="Genomic_DNA"/>
</dbReference>
<sequence>MKLDFTLKLIPFIYHETTAQENAEIVHQILSDGASEDAFQEVLETKEMLDTVIIKPSKKSIDRILEYSRGTSDLI</sequence>
<protein>
    <submittedName>
        <fullName evidence="1">Uncharacterized protein</fullName>
    </submittedName>
</protein>
<comment type="caution">
    <text evidence="1">The sequence shown here is derived from an EMBL/GenBank/DDBJ whole genome shotgun (WGS) entry which is preliminary data.</text>
</comment>
<accession>A0A953I1L5</accession>
<evidence type="ECO:0000313" key="2">
    <source>
        <dbReference type="Proteomes" id="UP000753961"/>
    </source>
</evidence>
<keyword evidence="2" id="KW-1185">Reference proteome</keyword>
<gene>
    <name evidence="1" type="ORF">KUV50_15850</name>
</gene>
<dbReference type="AlphaFoldDB" id="A0A953I1L5"/>
<dbReference type="RefSeq" id="WP_222581163.1">
    <property type="nucleotide sequence ID" value="NZ_JAHVHU010000016.1"/>
</dbReference>
<proteinExistence type="predicted"/>
<reference evidence="1" key="1">
    <citation type="submission" date="2021-06" db="EMBL/GenBank/DDBJ databases">
        <title>44 bacteria genomes isolated from Dapeng, Shenzhen.</title>
        <authorList>
            <person name="Zheng W."/>
            <person name="Yu S."/>
            <person name="Huang Y."/>
        </authorList>
    </citation>
    <scope>NUCLEOTIDE SEQUENCE</scope>
    <source>
        <strain evidence="1">DP5N28-2</strain>
    </source>
</reference>
<organism evidence="1 2">
    <name type="scientific">Membranihabitans marinus</name>
    <dbReference type="NCBI Taxonomy" id="1227546"/>
    <lineage>
        <taxon>Bacteria</taxon>
        <taxon>Pseudomonadati</taxon>
        <taxon>Bacteroidota</taxon>
        <taxon>Saprospiria</taxon>
        <taxon>Saprospirales</taxon>
        <taxon>Saprospiraceae</taxon>
        <taxon>Membranihabitans</taxon>
    </lineage>
</organism>
<name>A0A953I1L5_9BACT</name>